<accession>A0A914P195</accession>
<evidence type="ECO:0000313" key="2">
    <source>
        <dbReference type="WBParaSite" id="PDA_v2.g11571.t1"/>
    </source>
</evidence>
<dbReference type="AlphaFoldDB" id="A0A914P195"/>
<dbReference type="Proteomes" id="UP000887578">
    <property type="component" value="Unplaced"/>
</dbReference>
<dbReference type="WBParaSite" id="PDA_v2.g11571.t1">
    <property type="protein sequence ID" value="PDA_v2.g11571.t1"/>
    <property type="gene ID" value="PDA_v2.g11571"/>
</dbReference>
<proteinExistence type="predicted"/>
<protein>
    <submittedName>
        <fullName evidence="2">Uncharacterized protein</fullName>
    </submittedName>
</protein>
<name>A0A914P195_9BILA</name>
<organism evidence="1 2">
    <name type="scientific">Panagrolaimus davidi</name>
    <dbReference type="NCBI Taxonomy" id="227884"/>
    <lineage>
        <taxon>Eukaryota</taxon>
        <taxon>Metazoa</taxon>
        <taxon>Ecdysozoa</taxon>
        <taxon>Nematoda</taxon>
        <taxon>Chromadorea</taxon>
        <taxon>Rhabditida</taxon>
        <taxon>Tylenchina</taxon>
        <taxon>Panagrolaimomorpha</taxon>
        <taxon>Panagrolaimoidea</taxon>
        <taxon>Panagrolaimidae</taxon>
        <taxon>Panagrolaimus</taxon>
    </lineage>
</organism>
<reference evidence="2" key="1">
    <citation type="submission" date="2022-11" db="UniProtKB">
        <authorList>
            <consortium name="WormBaseParasite"/>
        </authorList>
    </citation>
    <scope>IDENTIFICATION</scope>
</reference>
<keyword evidence="1" id="KW-1185">Reference proteome</keyword>
<sequence length="97" mass="11100">MGEPIAEMEFGLSNDETFEALKPDIKKNDEKREADLLKKKSDMSKLEPVEENIFGNTNKESNAQQIYETKADNMSKKDEMLSSVDKTKTFPASFLKY</sequence>
<evidence type="ECO:0000313" key="1">
    <source>
        <dbReference type="Proteomes" id="UP000887578"/>
    </source>
</evidence>